<gene>
    <name evidence="2" type="ORF">N7496_011356</name>
</gene>
<proteinExistence type="predicted"/>
<feature type="signal peptide" evidence="1">
    <location>
        <begin position="1"/>
        <end position="19"/>
    </location>
</feature>
<protein>
    <recommendedName>
        <fullName evidence="4">Cyanovirin-N domain-containing protein</fullName>
    </recommendedName>
</protein>
<keyword evidence="1" id="KW-0732">Signal</keyword>
<evidence type="ECO:0000313" key="2">
    <source>
        <dbReference type="EMBL" id="KAJ5358943.1"/>
    </source>
</evidence>
<dbReference type="EMBL" id="JAPZBS010000009">
    <property type="protein sequence ID" value="KAJ5358943.1"/>
    <property type="molecule type" value="Genomic_DNA"/>
</dbReference>
<feature type="chain" id="PRO_5040878478" description="Cyanovirin-N domain-containing protein" evidence="1">
    <location>
        <begin position="20"/>
        <end position="115"/>
    </location>
</feature>
<dbReference type="AlphaFoldDB" id="A0A9W9UVE7"/>
<name>A0A9W9UVE7_9EURO</name>
<dbReference type="GeneID" id="81443448"/>
<organism evidence="2 3">
    <name type="scientific">Penicillium cataractarum</name>
    <dbReference type="NCBI Taxonomy" id="2100454"/>
    <lineage>
        <taxon>Eukaryota</taxon>
        <taxon>Fungi</taxon>
        <taxon>Dikarya</taxon>
        <taxon>Ascomycota</taxon>
        <taxon>Pezizomycotina</taxon>
        <taxon>Eurotiomycetes</taxon>
        <taxon>Eurotiomycetidae</taxon>
        <taxon>Eurotiales</taxon>
        <taxon>Aspergillaceae</taxon>
        <taxon>Penicillium</taxon>
    </lineage>
</organism>
<reference evidence="2" key="1">
    <citation type="submission" date="2022-11" db="EMBL/GenBank/DDBJ databases">
        <authorList>
            <person name="Petersen C."/>
        </authorList>
    </citation>
    <scope>NUCLEOTIDE SEQUENCE</scope>
    <source>
        <strain evidence="2">IBT 29864</strain>
    </source>
</reference>
<keyword evidence="3" id="KW-1185">Reference proteome</keyword>
<evidence type="ECO:0000313" key="3">
    <source>
        <dbReference type="Proteomes" id="UP001147782"/>
    </source>
</evidence>
<accession>A0A9W9UVE7</accession>
<comment type="caution">
    <text evidence="2">The sequence shown here is derived from an EMBL/GenBank/DDBJ whole genome shotgun (WGS) entry which is preliminary data.</text>
</comment>
<evidence type="ECO:0000256" key="1">
    <source>
        <dbReference type="SAM" id="SignalP"/>
    </source>
</evidence>
<reference evidence="2" key="2">
    <citation type="journal article" date="2023" name="IMA Fungus">
        <title>Comparative genomic study of the Penicillium genus elucidates a diverse pangenome and 15 lateral gene transfer events.</title>
        <authorList>
            <person name="Petersen C."/>
            <person name="Sorensen T."/>
            <person name="Nielsen M.R."/>
            <person name="Sondergaard T.E."/>
            <person name="Sorensen J.L."/>
            <person name="Fitzpatrick D.A."/>
            <person name="Frisvad J.C."/>
            <person name="Nielsen K.L."/>
        </authorList>
    </citation>
    <scope>NUCLEOTIDE SEQUENCE</scope>
    <source>
        <strain evidence="2">IBT 29864</strain>
    </source>
</reference>
<sequence>MYFATIAASAIALAGAASAAGNPAHRYAQLRLWGEPGCTTLNLGEEGIYGDQLSQCNLLDENDVVRSVSFEGADDGCTLYIYSDLECHLTKQEVTVGTCLSGEEYYRSFELFCDV</sequence>
<dbReference type="OrthoDB" id="4691160at2759"/>
<dbReference type="Proteomes" id="UP001147782">
    <property type="component" value="Unassembled WGS sequence"/>
</dbReference>
<evidence type="ECO:0008006" key="4">
    <source>
        <dbReference type="Google" id="ProtNLM"/>
    </source>
</evidence>
<dbReference type="RefSeq" id="XP_056550229.1">
    <property type="nucleotide sequence ID" value="XM_056704269.1"/>
</dbReference>